<dbReference type="AlphaFoldDB" id="A0A7C4XTT7"/>
<organism evidence="1">
    <name type="scientific">candidate division WWE3 bacterium</name>
    <dbReference type="NCBI Taxonomy" id="2053526"/>
    <lineage>
        <taxon>Bacteria</taxon>
        <taxon>Katanobacteria</taxon>
    </lineage>
</organism>
<name>A0A7C4XTT7_UNCKA</name>
<sequence>MKAAPSITNTMRDRNFYINSIKMDLFRVVTASGDLSKPPATLSIKEFLEHAINDFNKFSGTSHDNAIRSKLQQLYNDMYRLEDFNHRLRWVEEVLTARCRLY</sequence>
<evidence type="ECO:0000313" key="1">
    <source>
        <dbReference type="EMBL" id="HGW29680.1"/>
    </source>
</evidence>
<protein>
    <submittedName>
        <fullName evidence="1">Uncharacterized protein</fullName>
    </submittedName>
</protein>
<reference evidence="1" key="1">
    <citation type="journal article" date="2020" name="mSystems">
        <title>Genome- and Community-Level Interaction Insights into Carbon Utilization and Element Cycling Functions of Hydrothermarchaeota in Hydrothermal Sediment.</title>
        <authorList>
            <person name="Zhou Z."/>
            <person name="Liu Y."/>
            <person name="Xu W."/>
            <person name="Pan J."/>
            <person name="Luo Z.H."/>
            <person name="Li M."/>
        </authorList>
    </citation>
    <scope>NUCLEOTIDE SEQUENCE [LARGE SCALE GENOMIC DNA]</scope>
    <source>
        <strain evidence="1">SpSt-417</strain>
    </source>
</reference>
<proteinExistence type="predicted"/>
<gene>
    <name evidence="1" type="ORF">ENR63_02030</name>
</gene>
<accession>A0A7C4XTT7</accession>
<dbReference type="EMBL" id="DSRT01000108">
    <property type="protein sequence ID" value="HGW29680.1"/>
    <property type="molecule type" value="Genomic_DNA"/>
</dbReference>
<comment type="caution">
    <text evidence="1">The sequence shown here is derived from an EMBL/GenBank/DDBJ whole genome shotgun (WGS) entry which is preliminary data.</text>
</comment>